<organism evidence="2 3">
    <name type="scientific">Digitaria exilis</name>
    <dbReference type="NCBI Taxonomy" id="1010633"/>
    <lineage>
        <taxon>Eukaryota</taxon>
        <taxon>Viridiplantae</taxon>
        <taxon>Streptophyta</taxon>
        <taxon>Embryophyta</taxon>
        <taxon>Tracheophyta</taxon>
        <taxon>Spermatophyta</taxon>
        <taxon>Magnoliopsida</taxon>
        <taxon>Liliopsida</taxon>
        <taxon>Poales</taxon>
        <taxon>Poaceae</taxon>
        <taxon>PACMAD clade</taxon>
        <taxon>Panicoideae</taxon>
        <taxon>Panicodae</taxon>
        <taxon>Paniceae</taxon>
        <taxon>Anthephorinae</taxon>
        <taxon>Digitaria</taxon>
    </lineage>
</organism>
<dbReference type="PANTHER" id="PTHR34591">
    <property type="entry name" value="OS03G0653100 PROTEIN-RELATED"/>
    <property type="match status" value="1"/>
</dbReference>
<reference evidence="2" key="1">
    <citation type="submission" date="2020-07" db="EMBL/GenBank/DDBJ databases">
        <title>Genome sequence and genetic diversity analysis of an under-domesticated orphan crop, white fonio (Digitaria exilis).</title>
        <authorList>
            <person name="Bennetzen J.L."/>
            <person name="Chen S."/>
            <person name="Ma X."/>
            <person name="Wang X."/>
            <person name="Yssel A.E.J."/>
            <person name="Chaluvadi S.R."/>
            <person name="Johnson M."/>
            <person name="Gangashetty P."/>
            <person name="Hamidou F."/>
            <person name="Sanogo M.D."/>
            <person name="Zwaenepoel A."/>
            <person name="Wallace J."/>
            <person name="Van De Peer Y."/>
            <person name="Van Deynze A."/>
        </authorList>
    </citation>
    <scope>NUCLEOTIDE SEQUENCE</scope>
    <source>
        <tissue evidence="2">Leaves</tissue>
    </source>
</reference>
<dbReference type="AlphaFoldDB" id="A0A835EU87"/>
<dbReference type="InterPro" id="IPR036047">
    <property type="entry name" value="F-box-like_dom_sf"/>
</dbReference>
<evidence type="ECO:0000313" key="3">
    <source>
        <dbReference type="Proteomes" id="UP000636709"/>
    </source>
</evidence>
<dbReference type="OrthoDB" id="639965at2759"/>
<dbReference type="SMART" id="SM00256">
    <property type="entry name" value="FBOX"/>
    <property type="match status" value="1"/>
</dbReference>
<accession>A0A835EU87</accession>
<sequence length="453" mass="51854">MTRLLPDDVLADVLRRAAPRVVATARRVCSAWRALVDERRLLRRDLVPRSLAGFFIKYNELPLPELFHRPSTNLITGHHRMPKSRVHDHCNGVLLLFQGLLNPAAGWWAPLPKLQPPPRVGPEAERSRFYQDMYLVFDPAVSPHCEVFLIPRVPRRRDDYEIRKGRCVADSAALLEMEWPPSPLTLNVFSTLTGRWGERSFSRGECEAAPGTIADMQKDHPYDHRHAVYWRGALYVHCEKDFVMRLSLSDGTYRMIQPPSCVQMCELPDFHLGRSEKGIYCALADDDGELLVWVLDESRSPMEWALKHKSGRGLALARQSLNYISAQQVNGTWILDNANGREFNKDIEEPVDQESEWNSDDDEDVLITEDRAENHQDGLFAILGFHPYKEIIFLHRGLSRGLAYHLNTSKLESLGSIFPKQYSRWAAQWELNSSFPYTPCNRMAELTCSTSSS</sequence>
<evidence type="ECO:0000313" key="2">
    <source>
        <dbReference type="EMBL" id="KAF8715958.1"/>
    </source>
</evidence>
<keyword evidence="3" id="KW-1185">Reference proteome</keyword>
<protein>
    <recommendedName>
        <fullName evidence="1">F-box domain-containing protein</fullName>
    </recommendedName>
</protein>
<dbReference type="PROSITE" id="PS50181">
    <property type="entry name" value="FBOX"/>
    <property type="match status" value="1"/>
</dbReference>
<feature type="domain" description="F-box" evidence="1">
    <location>
        <begin position="1"/>
        <end position="45"/>
    </location>
</feature>
<dbReference type="Gene3D" id="1.20.1280.50">
    <property type="match status" value="1"/>
</dbReference>
<gene>
    <name evidence="2" type="ORF">HU200_026923</name>
</gene>
<evidence type="ECO:0000259" key="1">
    <source>
        <dbReference type="PROSITE" id="PS50181"/>
    </source>
</evidence>
<proteinExistence type="predicted"/>
<dbReference type="Proteomes" id="UP000636709">
    <property type="component" value="Unassembled WGS sequence"/>
</dbReference>
<dbReference type="InterPro" id="IPR001810">
    <property type="entry name" value="F-box_dom"/>
</dbReference>
<name>A0A835EU87_9POAL</name>
<dbReference type="Pfam" id="PF12937">
    <property type="entry name" value="F-box-like"/>
    <property type="match status" value="1"/>
</dbReference>
<dbReference type="SUPFAM" id="SSF81383">
    <property type="entry name" value="F-box domain"/>
    <property type="match status" value="1"/>
</dbReference>
<dbReference type="EMBL" id="JACEFO010001730">
    <property type="protein sequence ID" value="KAF8715958.1"/>
    <property type="molecule type" value="Genomic_DNA"/>
</dbReference>
<comment type="caution">
    <text evidence="2">The sequence shown here is derived from an EMBL/GenBank/DDBJ whole genome shotgun (WGS) entry which is preliminary data.</text>
</comment>
<dbReference type="PANTHER" id="PTHR34591:SF29">
    <property type="entry name" value="F-BOX DOMAIN-CONTAINING PROTEIN"/>
    <property type="match status" value="1"/>
</dbReference>